<dbReference type="Proteomes" id="UP001445335">
    <property type="component" value="Unassembled WGS sequence"/>
</dbReference>
<accession>A0AAW1SKV3</accession>
<dbReference type="EMBL" id="JALJOU010000001">
    <property type="protein sequence ID" value="KAK9846496.1"/>
    <property type="molecule type" value="Genomic_DNA"/>
</dbReference>
<protein>
    <submittedName>
        <fullName evidence="2">Uncharacterized protein</fullName>
    </submittedName>
</protein>
<proteinExistence type="predicted"/>
<comment type="caution">
    <text evidence="2">The sequence shown here is derived from an EMBL/GenBank/DDBJ whole genome shotgun (WGS) entry which is preliminary data.</text>
</comment>
<feature type="compositionally biased region" description="Basic and acidic residues" evidence="1">
    <location>
        <begin position="196"/>
        <end position="206"/>
    </location>
</feature>
<evidence type="ECO:0000313" key="2">
    <source>
        <dbReference type="EMBL" id="KAK9846496.1"/>
    </source>
</evidence>
<organism evidence="2 3">
    <name type="scientific">Elliptochloris bilobata</name>
    <dbReference type="NCBI Taxonomy" id="381761"/>
    <lineage>
        <taxon>Eukaryota</taxon>
        <taxon>Viridiplantae</taxon>
        <taxon>Chlorophyta</taxon>
        <taxon>core chlorophytes</taxon>
        <taxon>Trebouxiophyceae</taxon>
        <taxon>Trebouxiophyceae incertae sedis</taxon>
        <taxon>Elliptochloris clade</taxon>
        <taxon>Elliptochloris</taxon>
    </lineage>
</organism>
<feature type="region of interest" description="Disordered" evidence="1">
    <location>
        <begin position="47"/>
        <end position="97"/>
    </location>
</feature>
<feature type="compositionally biased region" description="Low complexity" evidence="1">
    <location>
        <begin position="52"/>
        <end position="68"/>
    </location>
</feature>
<name>A0AAW1SKV3_9CHLO</name>
<keyword evidence="3" id="KW-1185">Reference proteome</keyword>
<evidence type="ECO:0000256" key="1">
    <source>
        <dbReference type="SAM" id="MobiDB-lite"/>
    </source>
</evidence>
<sequence>MGGEKADRRASRLVGGCPEQVANMAMELPAAMVRSLELGLRVRAPAMGTASQAAPQPRAKPAQPKPKATALRREPLKASSRRTSGLAAASHVQRCERNNCPPPSPPCRRGVKHGRSEEQVVEEREAGPGFAAASDSSCFPAEKRMRLVLPGDSAEVARRAFAEARKRRLAAQGVQRAAMREGTARAKRHSLSQREAPAEHEHAERAAAGHEGIGAAAHQAGAAERRVWNEHPVLVALTAAHVAADLSQCPADSRAFGPNFAHETALFWGQVLGGAIWDWRRFGPAWKQEVWPLLDTARSLTMPSARLREVQVQAMNAMRRAAAHAP</sequence>
<dbReference type="AlphaFoldDB" id="A0AAW1SKV3"/>
<gene>
    <name evidence="2" type="ORF">WJX81_005328</name>
</gene>
<evidence type="ECO:0000313" key="3">
    <source>
        <dbReference type="Proteomes" id="UP001445335"/>
    </source>
</evidence>
<reference evidence="2 3" key="1">
    <citation type="journal article" date="2024" name="Nat. Commun.">
        <title>Phylogenomics reveals the evolutionary origins of lichenization in chlorophyte algae.</title>
        <authorList>
            <person name="Puginier C."/>
            <person name="Libourel C."/>
            <person name="Otte J."/>
            <person name="Skaloud P."/>
            <person name="Haon M."/>
            <person name="Grisel S."/>
            <person name="Petersen M."/>
            <person name="Berrin J.G."/>
            <person name="Delaux P.M."/>
            <person name="Dal Grande F."/>
            <person name="Keller J."/>
        </authorList>
    </citation>
    <scope>NUCLEOTIDE SEQUENCE [LARGE SCALE GENOMIC DNA]</scope>
    <source>
        <strain evidence="2 3">SAG 245.80</strain>
    </source>
</reference>
<feature type="region of interest" description="Disordered" evidence="1">
    <location>
        <begin position="172"/>
        <end position="206"/>
    </location>
</feature>